<reference evidence="1" key="1">
    <citation type="submission" date="2023-03" db="EMBL/GenBank/DDBJ databases">
        <title>Massive genome expansion in bonnet fungi (Mycena s.s.) driven by repeated elements and novel gene families across ecological guilds.</title>
        <authorList>
            <consortium name="Lawrence Berkeley National Laboratory"/>
            <person name="Harder C.B."/>
            <person name="Miyauchi S."/>
            <person name="Viragh M."/>
            <person name="Kuo A."/>
            <person name="Thoen E."/>
            <person name="Andreopoulos B."/>
            <person name="Lu D."/>
            <person name="Skrede I."/>
            <person name="Drula E."/>
            <person name="Henrissat B."/>
            <person name="Morin E."/>
            <person name="Kohler A."/>
            <person name="Barry K."/>
            <person name="LaButti K."/>
            <person name="Morin E."/>
            <person name="Salamov A."/>
            <person name="Lipzen A."/>
            <person name="Mereny Z."/>
            <person name="Hegedus B."/>
            <person name="Baldrian P."/>
            <person name="Stursova M."/>
            <person name="Weitz H."/>
            <person name="Taylor A."/>
            <person name="Grigoriev I.V."/>
            <person name="Nagy L.G."/>
            <person name="Martin F."/>
            <person name="Kauserud H."/>
        </authorList>
    </citation>
    <scope>NUCLEOTIDE SEQUENCE</scope>
    <source>
        <strain evidence="1">CBHHK182m</strain>
    </source>
</reference>
<name>A0AAD7H652_9AGAR</name>
<evidence type="ECO:0000313" key="2">
    <source>
        <dbReference type="Proteomes" id="UP001215598"/>
    </source>
</evidence>
<gene>
    <name evidence="1" type="ORF">B0H16DRAFT_1478779</name>
</gene>
<accession>A0AAD7H652</accession>
<dbReference type="AlphaFoldDB" id="A0AAD7H652"/>
<evidence type="ECO:0000313" key="1">
    <source>
        <dbReference type="EMBL" id="KAJ7713296.1"/>
    </source>
</evidence>
<organism evidence="1 2">
    <name type="scientific">Mycena metata</name>
    <dbReference type="NCBI Taxonomy" id="1033252"/>
    <lineage>
        <taxon>Eukaryota</taxon>
        <taxon>Fungi</taxon>
        <taxon>Dikarya</taxon>
        <taxon>Basidiomycota</taxon>
        <taxon>Agaricomycotina</taxon>
        <taxon>Agaricomycetes</taxon>
        <taxon>Agaricomycetidae</taxon>
        <taxon>Agaricales</taxon>
        <taxon>Marasmiineae</taxon>
        <taxon>Mycenaceae</taxon>
        <taxon>Mycena</taxon>
    </lineage>
</organism>
<comment type="caution">
    <text evidence="1">The sequence shown here is derived from an EMBL/GenBank/DDBJ whole genome shotgun (WGS) entry which is preliminary data.</text>
</comment>
<dbReference type="EMBL" id="JARKIB010000346">
    <property type="protein sequence ID" value="KAJ7713296.1"/>
    <property type="molecule type" value="Genomic_DNA"/>
</dbReference>
<keyword evidence="2" id="KW-1185">Reference proteome</keyword>
<dbReference type="Proteomes" id="UP001215598">
    <property type="component" value="Unassembled WGS sequence"/>
</dbReference>
<sequence length="125" mass="13398">MPSLVAPIYPCCAAVFVTPCIIHRVMIVTHFKLLVGCVRAALSGIYIKGPPPINTHDGNLSDSAADSGAILMTILGIDFGQNRGRIGPVPTAQFQPNSDFDSDCDFDSDSEAKIMRKTKPYANDS</sequence>
<proteinExistence type="predicted"/>
<protein>
    <submittedName>
        <fullName evidence="1">Uncharacterized protein</fullName>
    </submittedName>
</protein>